<reference evidence="2 3" key="1">
    <citation type="journal article" date="2011" name="Front. Microbiol.">
        <title>Genomic signatures of strain selection and enhancement in Bacillus atrophaeus var. globigii, a historical biowarfare simulant.</title>
        <authorList>
            <person name="Gibbons H.S."/>
            <person name="Broomall S.M."/>
            <person name="McNew L.A."/>
            <person name="Daligault H."/>
            <person name="Chapman C."/>
            <person name="Bruce D."/>
            <person name="Karavis M."/>
            <person name="Krepps M."/>
            <person name="McGregor P.A."/>
            <person name="Hong C."/>
            <person name="Park K.H."/>
            <person name="Akmal A."/>
            <person name="Feldman A."/>
            <person name="Lin J.S."/>
            <person name="Chang W.E."/>
            <person name="Higgs B.W."/>
            <person name="Demirev P."/>
            <person name="Lindquist J."/>
            <person name="Liem A."/>
            <person name="Fochler E."/>
            <person name="Read T.D."/>
            <person name="Tapia R."/>
            <person name="Johnson S."/>
            <person name="Bishop-Lilly K.A."/>
            <person name="Detter C."/>
            <person name="Han C."/>
            <person name="Sozhamannan S."/>
            <person name="Rosenzweig C.N."/>
            <person name="Skowronski E.W."/>
        </authorList>
    </citation>
    <scope>NUCLEOTIDE SEQUENCE [LARGE SCALE GENOMIC DNA]</scope>
    <source>
        <strain evidence="2 3">MLST1</strain>
    </source>
</reference>
<dbReference type="PANTHER" id="PTHR22602:SF0">
    <property type="entry name" value="TRANSFERASE CAF17, MITOCHONDRIAL-RELATED"/>
    <property type="match status" value="1"/>
</dbReference>
<dbReference type="GO" id="GO:0016226">
    <property type="term" value="P:iron-sulfur cluster assembly"/>
    <property type="evidence" value="ECO:0007669"/>
    <property type="project" value="TreeGrafter"/>
</dbReference>
<organism evidence="2 3">
    <name type="scientific">Aliidiomarina minuta</name>
    <dbReference type="NCBI Taxonomy" id="880057"/>
    <lineage>
        <taxon>Bacteria</taxon>
        <taxon>Pseudomonadati</taxon>
        <taxon>Pseudomonadota</taxon>
        <taxon>Gammaproteobacteria</taxon>
        <taxon>Alteromonadales</taxon>
        <taxon>Idiomarinaceae</taxon>
        <taxon>Aliidiomarina</taxon>
    </lineage>
</organism>
<feature type="domain" description="tRNA-modifying protein YgfZ-like beta-barrel" evidence="1">
    <location>
        <begin position="213"/>
        <end position="279"/>
    </location>
</feature>
<evidence type="ECO:0000313" key="3">
    <source>
        <dbReference type="Proteomes" id="UP000288293"/>
    </source>
</evidence>
<sequence length="299" mass="33331">MSLPIRHASQQQELTCTTQLGAIRVSGEDCHKFMQGQLTCDIDQLQENQWVFGGHCDAQGKLWSVFRAAWMNGDLLLIQPLSSIDASLQQLKKFAVFSKVDITDASQHLSFKLQLQPGKTSSTPSVKTEKQRLILNLTNAQLEVSEQPQKADYGSEYWLAYEIEQGVPLIGPPLTTEFIPQMVNLDKLGGINFKKGCYIGQETIARMHYRGKNNRELRQLTGKSEQIPATGVQLERAIGDSWRRAGAVLNAVRYDNGEIALLAVLPVSIENDATLRIKGEENSTLTLCPPFDNQELSDE</sequence>
<dbReference type="InterPro" id="IPR045179">
    <property type="entry name" value="YgfZ/GcvT"/>
</dbReference>
<dbReference type="NCBIfam" id="TIGR03317">
    <property type="entry name" value="ygfZ_signature"/>
    <property type="match status" value="1"/>
</dbReference>
<comment type="caution">
    <text evidence="2">The sequence shown here is derived from an EMBL/GenBank/DDBJ whole genome shotgun (WGS) entry which is preliminary data.</text>
</comment>
<dbReference type="InterPro" id="IPR017703">
    <property type="entry name" value="YgfZ/GCV_T_CS"/>
</dbReference>
<gene>
    <name evidence="2" type="ORF">CWE09_03635</name>
</gene>
<dbReference type="EMBL" id="PIPL01000001">
    <property type="protein sequence ID" value="RUO25833.1"/>
    <property type="molecule type" value="Genomic_DNA"/>
</dbReference>
<proteinExistence type="predicted"/>
<keyword evidence="3" id="KW-1185">Reference proteome</keyword>
<dbReference type="RefSeq" id="WP_126802651.1">
    <property type="nucleotide sequence ID" value="NZ_PIPL01000001.1"/>
</dbReference>
<evidence type="ECO:0000259" key="1">
    <source>
        <dbReference type="Pfam" id="PF21130"/>
    </source>
</evidence>
<name>A0A432W6X8_9GAMM</name>
<dbReference type="Gene3D" id="2.40.30.160">
    <property type="match status" value="1"/>
</dbReference>
<evidence type="ECO:0000313" key="2">
    <source>
        <dbReference type="EMBL" id="RUO25833.1"/>
    </source>
</evidence>
<dbReference type="OrthoDB" id="9796287at2"/>
<dbReference type="InterPro" id="IPR029043">
    <property type="entry name" value="GcvT/YgfZ_C"/>
</dbReference>
<dbReference type="InterPro" id="IPR048451">
    <property type="entry name" value="YgfZ_barrel"/>
</dbReference>
<accession>A0A432W6X8</accession>
<dbReference type="PIRSF" id="PIRSF006487">
    <property type="entry name" value="GcvT"/>
    <property type="match status" value="1"/>
</dbReference>
<dbReference type="AlphaFoldDB" id="A0A432W6X8"/>
<dbReference type="Pfam" id="PF21130">
    <property type="entry name" value="YgfZ_barrel"/>
    <property type="match status" value="1"/>
</dbReference>
<protein>
    <recommendedName>
        <fullName evidence="1">tRNA-modifying protein YgfZ-like beta-barrel domain-containing protein</fullName>
    </recommendedName>
</protein>
<dbReference type="SUPFAM" id="SSF103025">
    <property type="entry name" value="Folate-binding domain"/>
    <property type="match status" value="1"/>
</dbReference>
<dbReference type="Gene3D" id="3.30.70.1400">
    <property type="entry name" value="Aminomethyltransferase beta-barrel domains"/>
    <property type="match status" value="1"/>
</dbReference>
<dbReference type="Proteomes" id="UP000288293">
    <property type="component" value="Unassembled WGS sequence"/>
</dbReference>
<dbReference type="PANTHER" id="PTHR22602">
    <property type="entry name" value="TRANSFERASE CAF17, MITOCHONDRIAL-RELATED"/>
    <property type="match status" value="1"/>
</dbReference>
<dbReference type="SUPFAM" id="SSF101790">
    <property type="entry name" value="Aminomethyltransferase beta-barrel domain"/>
    <property type="match status" value="1"/>
</dbReference>